<protein>
    <submittedName>
        <fullName evidence="2">Uncharacterized protein</fullName>
    </submittedName>
</protein>
<organism evidence="2">
    <name type="scientific">Ralstonia syzygii R24</name>
    <dbReference type="NCBI Taxonomy" id="907261"/>
    <lineage>
        <taxon>Bacteria</taxon>
        <taxon>Pseudomonadati</taxon>
        <taxon>Pseudomonadota</taxon>
        <taxon>Betaproteobacteria</taxon>
        <taxon>Burkholderiales</taxon>
        <taxon>Burkholderiaceae</taxon>
        <taxon>Ralstonia</taxon>
        <taxon>Ralstonia solanacearum species complex</taxon>
    </lineage>
</organism>
<sequence length="71" mass="8016">MADQSSHPGSRPTRDDDTRRLWRLGLQVAAIFTPILASHPSRLPPQPTHQPGPDRDQTGFLCIWTAQIRFV</sequence>
<proteinExistence type="predicted"/>
<name>G3AC53_9RALS</name>
<feature type="region of interest" description="Disordered" evidence="1">
    <location>
        <begin position="37"/>
        <end position="58"/>
    </location>
</feature>
<reference evidence="2" key="1">
    <citation type="journal article" date="2011" name="PLoS ONE">
        <title>Ralstonia syzygii, the Blood Disease Bacterium and some Asian R. solanacearum strains form a single genomic species despite divergent lifestyles.</title>
        <authorList>
            <person name="Remenant B."/>
            <person name="de Cambiaire J.C."/>
            <person name="Cellier G."/>
            <person name="Jacobs J.M."/>
            <person name="Mangenot S."/>
            <person name="Barbe V."/>
            <person name="Lajus A."/>
            <person name="Vallenet D."/>
            <person name="Medigue C."/>
            <person name="Fegan M."/>
            <person name="Allen C."/>
            <person name="Prior P."/>
        </authorList>
    </citation>
    <scope>NUCLEOTIDE SEQUENCE</scope>
    <source>
        <strain evidence="2">R24</strain>
    </source>
</reference>
<gene>
    <name evidence="2" type="ORF">RALSY_mp30446</name>
</gene>
<accession>G3AC53</accession>
<evidence type="ECO:0000256" key="1">
    <source>
        <dbReference type="SAM" id="MobiDB-lite"/>
    </source>
</evidence>
<evidence type="ECO:0000313" key="2">
    <source>
        <dbReference type="EMBL" id="CCA87127.1"/>
    </source>
</evidence>
<dbReference type="EMBL" id="FR854092">
    <property type="protein sequence ID" value="CCA87127.1"/>
    <property type="molecule type" value="Genomic_DNA"/>
</dbReference>
<dbReference type="AlphaFoldDB" id="G3AC53"/>
<reference evidence="2" key="2">
    <citation type="submission" date="2011-04" db="EMBL/GenBank/DDBJ databases">
        <authorList>
            <person name="Genoscope - CEA"/>
        </authorList>
    </citation>
    <scope>NUCLEOTIDE SEQUENCE</scope>
    <source>
        <strain evidence="2">R24</strain>
    </source>
</reference>